<dbReference type="SUPFAM" id="SSF103088">
    <property type="entry name" value="OmpA-like"/>
    <property type="match status" value="1"/>
</dbReference>
<gene>
    <name evidence="6" type="ORF">SKA53_08481</name>
</gene>
<evidence type="ECO:0000256" key="1">
    <source>
        <dbReference type="ARBA" id="ARBA00004442"/>
    </source>
</evidence>
<organism evidence="6 7">
    <name type="scientific">Yoonia vestfoldensis SKA53</name>
    <dbReference type="NCBI Taxonomy" id="314232"/>
    <lineage>
        <taxon>Bacteria</taxon>
        <taxon>Pseudomonadati</taxon>
        <taxon>Pseudomonadota</taxon>
        <taxon>Alphaproteobacteria</taxon>
        <taxon>Rhodobacterales</taxon>
        <taxon>Paracoccaceae</taxon>
        <taxon>Yoonia</taxon>
    </lineage>
</organism>
<comment type="caution">
    <text evidence="6">The sequence shown here is derived from an EMBL/GenBank/DDBJ whole genome shotgun (WGS) entry which is preliminary data.</text>
</comment>
<accession>A3V7B2</accession>
<keyword evidence="7" id="KW-1185">Reference proteome</keyword>
<dbReference type="OrthoDB" id="9810367at2"/>
<sequence length="218" mass="23893">MKRYMSTALVAATLSACGPSGPTSSSFFTEAGSEIDQGDFGNATMNNALVQTRQQDYTINLARRFNTEVDAMVNFEFDSAILDSLAQATLRQQADWIRQFPEVRFKVFGHTDLVGSAEYNRNLGLRRAQAVVGYLSTQGISRDRLEAVVSFGATQPLIPTPEPERRNRRTVTEVSGFVETSPLLLNGKYADVIFREYVSSAEPNTTVQDTTITTGSGG</sequence>
<comment type="subcellular location">
    <subcellularLocation>
        <location evidence="1">Cell outer membrane</location>
    </subcellularLocation>
</comment>
<name>A3V7B2_9RHOB</name>
<dbReference type="InterPro" id="IPR006665">
    <property type="entry name" value="OmpA-like"/>
</dbReference>
<protein>
    <submittedName>
        <fullName evidence="6">OmpA family protein</fullName>
    </submittedName>
</protein>
<dbReference type="eggNOG" id="COG2885">
    <property type="taxonomic scope" value="Bacteria"/>
</dbReference>
<dbReference type="EMBL" id="AAMS01000006">
    <property type="protein sequence ID" value="EAQ06128.1"/>
    <property type="molecule type" value="Genomic_DNA"/>
</dbReference>
<feature type="domain" description="OmpA-like" evidence="5">
    <location>
        <begin position="66"/>
        <end position="178"/>
    </location>
</feature>
<reference evidence="6 7" key="1">
    <citation type="submission" date="2006-01" db="EMBL/GenBank/DDBJ databases">
        <authorList>
            <person name="Hagstrom A."/>
            <person name="Ferriera S."/>
            <person name="Johnson J."/>
            <person name="Kravitz S."/>
            <person name="Halpern A."/>
            <person name="Remington K."/>
            <person name="Beeson K."/>
            <person name="Tran B."/>
            <person name="Rogers Y.-H."/>
            <person name="Friedman R."/>
            <person name="Venter J.C."/>
        </authorList>
    </citation>
    <scope>NUCLEOTIDE SEQUENCE [LARGE SCALE GENOMIC DNA]</scope>
    <source>
        <strain evidence="6 7">SKA53</strain>
    </source>
</reference>
<dbReference type="PROSITE" id="PS51123">
    <property type="entry name" value="OMPA_2"/>
    <property type="match status" value="1"/>
</dbReference>
<proteinExistence type="predicted"/>
<keyword evidence="3" id="KW-0998">Cell outer membrane</keyword>
<evidence type="ECO:0000256" key="4">
    <source>
        <dbReference type="PROSITE-ProRule" id="PRU00473"/>
    </source>
</evidence>
<dbReference type="Gene3D" id="3.30.1330.60">
    <property type="entry name" value="OmpA-like domain"/>
    <property type="match status" value="1"/>
</dbReference>
<evidence type="ECO:0000256" key="2">
    <source>
        <dbReference type="ARBA" id="ARBA00023136"/>
    </source>
</evidence>
<dbReference type="CDD" id="cd07185">
    <property type="entry name" value="OmpA_C-like"/>
    <property type="match status" value="1"/>
</dbReference>
<dbReference type="HOGENOM" id="CLU_016890_9_2_5"/>
<dbReference type="PANTHER" id="PTHR30329">
    <property type="entry name" value="STATOR ELEMENT OF FLAGELLAR MOTOR COMPLEX"/>
    <property type="match status" value="1"/>
</dbReference>
<dbReference type="AlphaFoldDB" id="A3V7B2"/>
<evidence type="ECO:0000259" key="5">
    <source>
        <dbReference type="PROSITE" id="PS51123"/>
    </source>
</evidence>
<dbReference type="RefSeq" id="WP_007205648.1">
    <property type="nucleotide sequence ID" value="NZ_CH672414.1"/>
</dbReference>
<dbReference type="PRINTS" id="PR01021">
    <property type="entry name" value="OMPADOMAIN"/>
</dbReference>
<evidence type="ECO:0000256" key="3">
    <source>
        <dbReference type="ARBA" id="ARBA00023237"/>
    </source>
</evidence>
<keyword evidence="2 4" id="KW-0472">Membrane</keyword>
<dbReference type="InterPro" id="IPR006664">
    <property type="entry name" value="OMP_bac"/>
</dbReference>
<dbReference type="PANTHER" id="PTHR30329:SF21">
    <property type="entry name" value="LIPOPROTEIN YIAD-RELATED"/>
    <property type="match status" value="1"/>
</dbReference>
<dbReference type="STRING" id="314232.SKA53_08481"/>
<dbReference type="InterPro" id="IPR036737">
    <property type="entry name" value="OmpA-like_sf"/>
</dbReference>
<dbReference type="Pfam" id="PF00691">
    <property type="entry name" value="OmpA"/>
    <property type="match status" value="1"/>
</dbReference>
<evidence type="ECO:0000313" key="7">
    <source>
        <dbReference type="Proteomes" id="UP000004507"/>
    </source>
</evidence>
<dbReference type="Proteomes" id="UP000004507">
    <property type="component" value="Unassembled WGS sequence"/>
</dbReference>
<dbReference type="InterPro" id="IPR050330">
    <property type="entry name" value="Bact_OuterMem_StrucFunc"/>
</dbReference>
<evidence type="ECO:0000313" key="6">
    <source>
        <dbReference type="EMBL" id="EAQ06128.1"/>
    </source>
</evidence>
<dbReference type="PROSITE" id="PS51257">
    <property type="entry name" value="PROKAR_LIPOPROTEIN"/>
    <property type="match status" value="1"/>
</dbReference>
<dbReference type="GO" id="GO:0009279">
    <property type="term" value="C:cell outer membrane"/>
    <property type="evidence" value="ECO:0007669"/>
    <property type="project" value="UniProtKB-SubCell"/>
</dbReference>